<dbReference type="NCBIfam" id="TIGR04398">
    <property type="entry name" value="SLAP_DUP"/>
    <property type="match status" value="1"/>
</dbReference>
<organism evidence="1 2">
    <name type="scientific">Radiobacillus deserti</name>
    <dbReference type="NCBI Taxonomy" id="2594883"/>
    <lineage>
        <taxon>Bacteria</taxon>
        <taxon>Bacillati</taxon>
        <taxon>Bacillota</taxon>
        <taxon>Bacilli</taxon>
        <taxon>Bacillales</taxon>
        <taxon>Bacillaceae</taxon>
        <taxon>Radiobacillus</taxon>
    </lineage>
</organism>
<gene>
    <name evidence="1" type="ORF">FN924_06850</name>
</gene>
<accession>A0A516KET9</accession>
<dbReference type="OrthoDB" id="1907642at2"/>
<evidence type="ECO:0000313" key="2">
    <source>
        <dbReference type="Proteomes" id="UP000315215"/>
    </source>
</evidence>
<proteinExistence type="predicted"/>
<reference evidence="1 2" key="1">
    <citation type="submission" date="2019-07" db="EMBL/GenBank/DDBJ databases">
        <authorList>
            <person name="Li J."/>
        </authorList>
    </citation>
    <scope>NUCLEOTIDE SEQUENCE [LARGE SCALE GENOMIC DNA]</scope>
    <source>
        <strain evidence="1 2">TKL69</strain>
    </source>
</reference>
<evidence type="ECO:0000313" key="1">
    <source>
        <dbReference type="EMBL" id="QDP39909.1"/>
    </source>
</evidence>
<protein>
    <submittedName>
        <fullName evidence="1">SLAP domain-containing protein</fullName>
    </submittedName>
</protein>
<sequence>MQKLVFEDKWEKTIAEEDRLRIQEIFANLQSEQKDGLFFIPIRQAVNHRDDLLVSVLIHNATNEPITFEEKNVKYLEDCKVMGEYFFTLPVRIEAYTSMPWTFIFPKSALNNYVSLENGRLTI</sequence>
<dbReference type="KEGG" id="aqt:FN924_06850"/>
<dbReference type="EMBL" id="CP041666">
    <property type="protein sequence ID" value="QDP39909.1"/>
    <property type="molecule type" value="Genomic_DNA"/>
</dbReference>
<keyword evidence="2" id="KW-1185">Reference proteome</keyword>
<dbReference type="RefSeq" id="WP_143892966.1">
    <property type="nucleotide sequence ID" value="NZ_CP041666.1"/>
</dbReference>
<dbReference type="InterPro" id="IPR030910">
    <property type="entry name" value="SLAP_dom"/>
</dbReference>
<dbReference type="Proteomes" id="UP000315215">
    <property type="component" value="Chromosome"/>
</dbReference>
<dbReference type="AlphaFoldDB" id="A0A516KET9"/>
<name>A0A516KET9_9BACI</name>